<evidence type="ECO:0000256" key="6">
    <source>
        <dbReference type="ARBA" id="ARBA00023136"/>
    </source>
</evidence>
<dbReference type="PROSITE" id="PS00216">
    <property type="entry name" value="SUGAR_TRANSPORT_1"/>
    <property type="match status" value="1"/>
</dbReference>
<name>A0ABX1YY25_9BACL</name>
<dbReference type="Gene3D" id="1.20.1250.20">
    <property type="entry name" value="MFS general substrate transporter like domains"/>
    <property type="match status" value="2"/>
</dbReference>
<evidence type="ECO:0000313" key="10">
    <source>
        <dbReference type="Proteomes" id="UP000658690"/>
    </source>
</evidence>
<dbReference type="PANTHER" id="PTHR23517">
    <property type="entry name" value="RESISTANCE PROTEIN MDTM, PUTATIVE-RELATED-RELATED"/>
    <property type="match status" value="1"/>
</dbReference>
<accession>A0ABX1YY25</accession>
<dbReference type="PROSITE" id="PS50850">
    <property type="entry name" value="MFS"/>
    <property type="match status" value="1"/>
</dbReference>
<feature type="transmembrane region" description="Helical" evidence="7">
    <location>
        <begin position="12"/>
        <end position="34"/>
    </location>
</feature>
<dbReference type="InterPro" id="IPR036259">
    <property type="entry name" value="MFS_trans_sf"/>
</dbReference>
<dbReference type="EMBL" id="WHOC01000045">
    <property type="protein sequence ID" value="NOU85848.1"/>
    <property type="molecule type" value="Genomic_DNA"/>
</dbReference>
<keyword evidence="5 7" id="KW-1133">Transmembrane helix</keyword>
<feature type="transmembrane region" description="Helical" evidence="7">
    <location>
        <begin position="102"/>
        <end position="120"/>
    </location>
</feature>
<dbReference type="SUPFAM" id="SSF103473">
    <property type="entry name" value="MFS general substrate transporter"/>
    <property type="match status" value="1"/>
</dbReference>
<keyword evidence="4 7" id="KW-0812">Transmembrane</keyword>
<protein>
    <submittedName>
        <fullName evidence="9">MFS transporter</fullName>
    </submittedName>
</protein>
<keyword evidence="2" id="KW-0813">Transport</keyword>
<keyword evidence="6 7" id="KW-0472">Membrane</keyword>
<feature type="transmembrane region" description="Helical" evidence="7">
    <location>
        <begin position="324"/>
        <end position="342"/>
    </location>
</feature>
<dbReference type="Proteomes" id="UP000658690">
    <property type="component" value="Unassembled WGS sequence"/>
</dbReference>
<comment type="subcellular location">
    <subcellularLocation>
        <location evidence="1">Cell membrane</location>
        <topology evidence="1">Multi-pass membrane protein</topology>
    </subcellularLocation>
</comment>
<feature type="transmembrane region" description="Helical" evidence="7">
    <location>
        <begin position="387"/>
        <end position="408"/>
    </location>
</feature>
<feature type="transmembrane region" description="Helical" evidence="7">
    <location>
        <begin position="46"/>
        <end position="66"/>
    </location>
</feature>
<dbReference type="PANTHER" id="PTHR23517:SF3">
    <property type="entry name" value="INTEGRAL MEMBRANE TRANSPORT PROTEIN"/>
    <property type="match status" value="1"/>
</dbReference>
<dbReference type="Pfam" id="PF07690">
    <property type="entry name" value="MFS_1"/>
    <property type="match status" value="2"/>
</dbReference>
<evidence type="ECO:0000256" key="4">
    <source>
        <dbReference type="ARBA" id="ARBA00022692"/>
    </source>
</evidence>
<evidence type="ECO:0000256" key="7">
    <source>
        <dbReference type="SAM" id="Phobius"/>
    </source>
</evidence>
<feature type="transmembrane region" description="Helical" evidence="7">
    <location>
        <begin position="221"/>
        <end position="247"/>
    </location>
</feature>
<evidence type="ECO:0000256" key="3">
    <source>
        <dbReference type="ARBA" id="ARBA00022475"/>
    </source>
</evidence>
<gene>
    <name evidence="9" type="ORF">GC102_08690</name>
</gene>
<keyword evidence="3" id="KW-1003">Cell membrane</keyword>
<sequence>MRFRDFHRNVKLRIGLSFLSGTANNMVLPFMSIYFSGKLGDTSAGLVVILGILAGVIAGIIGGYYADRIGRKKLMLTAELGWMLCFVGMALANSSWLESPGMTFVLMIFVSMFWGIHGPANEAMLLDVTAPDVRKFMYAIMYWMNNLSFAIAGLAGAFLFKSYLFELFIGLSVIGLVTLIVTYFFIDEVYQPQAASESKGSRKGSPSMWANYRMVLRDKTFLIFTLASLLLVSVEFHLGNYVGVRLVKEMVNMPFFPWNEQSWRIDGLKMLGFIRTENTVLVVVLSVLMGVMMRRFSDSKVLFIGYACYILGYSYLAYSNQPGLLLVSMFIATVGELMYVPIKQAYLGNIAPDHARSSYMALFGMVYKGAMLLGGFGVMLGGLIPSWMMASLIALSGFVGMIMFYAILAQLEERKVKAEVSYQASSASVSA</sequence>
<dbReference type="InterPro" id="IPR020846">
    <property type="entry name" value="MFS_dom"/>
</dbReference>
<evidence type="ECO:0000313" key="9">
    <source>
        <dbReference type="EMBL" id="NOU85848.1"/>
    </source>
</evidence>
<dbReference type="InterPro" id="IPR050171">
    <property type="entry name" value="MFS_Transporters"/>
</dbReference>
<evidence type="ECO:0000256" key="5">
    <source>
        <dbReference type="ARBA" id="ARBA00022989"/>
    </source>
</evidence>
<comment type="caution">
    <text evidence="9">The sequence shown here is derived from an EMBL/GenBank/DDBJ whole genome shotgun (WGS) entry which is preliminary data.</text>
</comment>
<proteinExistence type="predicted"/>
<feature type="transmembrane region" description="Helical" evidence="7">
    <location>
        <begin position="140"/>
        <end position="161"/>
    </location>
</feature>
<reference evidence="9 10" key="1">
    <citation type="submission" date="2019-10" db="EMBL/GenBank/DDBJ databases">
        <title>Description of Paenibacillus choica sp. nov.</title>
        <authorList>
            <person name="Carlier A."/>
            <person name="Qi S."/>
        </authorList>
    </citation>
    <scope>NUCLEOTIDE SEQUENCE [LARGE SCALE GENOMIC DNA]</scope>
    <source>
        <strain evidence="9 10">LMG 31460</strain>
    </source>
</reference>
<evidence type="ECO:0000259" key="8">
    <source>
        <dbReference type="PROSITE" id="PS50850"/>
    </source>
</evidence>
<dbReference type="RefSeq" id="WP_171689154.1">
    <property type="nucleotide sequence ID" value="NZ_WHOC01000045.1"/>
</dbReference>
<feature type="transmembrane region" description="Helical" evidence="7">
    <location>
        <begin position="167"/>
        <end position="186"/>
    </location>
</feature>
<dbReference type="InterPro" id="IPR011701">
    <property type="entry name" value="MFS"/>
</dbReference>
<feature type="domain" description="Major facilitator superfamily (MFS) profile" evidence="8">
    <location>
        <begin position="1"/>
        <end position="415"/>
    </location>
</feature>
<organism evidence="9 10">
    <name type="scientific">Paenibacillus germinis</name>
    <dbReference type="NCBI Taxonomy" id="2654979"/>
    <lineage>
        <taxon>Bacteria</taxon>
        <taxon>Bacillati</taxon>
        <taxon>Bacillota</taxon>
        <taxon>Bacilli</taxon>
        <taxon>Bacillales</taxon>
        <taxon>Paenibacillaceae</taxon>
        <taxon>Paenibacillus</taxon>
    </lineage>
</organism>
<keyword evidence="10" id="KW-1185">Reference proteome</keyword>
<evidence type="ECO:0000256" key="2">
    <source>
        <dbReference type="ARBA" id="ARBA00022448"/>
    </source>
</evidence>
<feature type="transmembrane region" description="Helical" evidence="7">
    <location>
        <begin position="362"/>
        <end position="381"/>
    </location>
</feature>
<feature type="transmembrane region" description="Helical" evidence="7">
    <location>
        <begin position="301"/>
        <end position="318"/>
    </location>
</feature>
<evidence type="ECO:0000256" key="1">
    <source>
        <dbReference type="ARBA" id="ARBA00004651"/>
    </source>
</evidence>
<dbReference type="InterPro" id="IPR005829">
    <property type="entry name" value="Sugar_transporter_CS"/>
</dbReference>